<accession>A0A7T2S0N2</accession>
<protein>
    <submittedName>
        <fullName evidence="1">Uncharacterized protein</fullName>
    </submittedName>
</protein>
<dbReference type="AlphaFoldDB" id="A0A7T2S0N2"/>
<reference evidence="1 2" key="1">
    <citation type="submission" date="2020-12" db="EMBL/GenBank/DDBJ databases">
        <title>FDA dAtabase for Regulatory Grade micrObial Sequences (FDA-ARGOS): Supporting development and validation of Infectious Disease Dx tests.</title>
        <authorList>
            <person name="Sproer C."/>
            <person name="Gronow S."/>
            <person name="Severitt S."/>
            <person name="Schroder I."/>
            <person name="Tallon L."/>
            <person name="Sadzewicz L."/>
            <person name="Zhao X."/>
            <person name="Boylan J."/>
            <person name="Ott S."/>
            <person name="Bowen H."/>
            <person name="Vavikolanu K."/>
            <person name="Mehta A."/>
            <person name="Aluvathingal J."/>
            <person name="Nadendla S."/>
            <person name="Lowell S."/>
            <person name="Myers T."/>
            <person name="Yan Y."/>
            <person name="Sichtig H."/>
        </authorList>
    </citation>
    <scope>NUCLEOTIDE SEQUENCE [LARGE SCALE GENOMIC DNA]</scope>
    <source>
        <strain evidence="1 2">FDAARGOS_909</strain>
    </source>
</reference>
<name>A0A7T2S0N2_DELAC</name>
<dbReference type="Proteomes" id="UP000594778">
    <property type="component" value="Chromosome"/>
</dbReference>
<evidence type="ECO:0000313" key="2">
    <source>
        <dbReference type="Proteomes" id="UP000594778"/>
    </source>
</evidence>
<gene>
    <name evidence="1" type="ORF">I6G66_20990</name>
</gene>
<evidence type="ECO:0000313" key="1">
    <source>
        <dbReference type="EMBL" id="QPS06768.1"/>
    </source>
</evidence>
<sequence length="167" mass="18958">MKSNSKKASITFLLDESNDTLLAYERIPQDEGGGVSAEILKLSLEEIRGREPDEIQRALGRLVLSFLNLHSHSGLNLPRDMNDEKELDSQYFGNMRSSSKNNSLTSVYEMAVDLIGRGIRNENWNDIEQGELLLNQSVNSGLSEAIRYKEDVWDIIKPRLHQKLNPD</sequence>
<organism evidence="1 2">
    <name type="scientific">Delftia acidovorans</name>
    <name type="common">Pseudomonas acidovorans</name>
    <name type="synonym">Comamonas acidovorans</name>
    <dbReference type="NCBI Taxonomy" id="80866"/>
    <lineage>
        <taxon>Bacteria</taxon>
        <taxon>Pseudomonadati</taxon>
        <taxon>Pseudomonadota</taxon>
        <taxon>Betaproteobacteria</taxon>
        <taxon>Burkholderiales</taxon>
        <taxon>Comamonadaceae</taxon>
        <taxon>Delftia</taxon>
    </lineage>
</organism>
<dbReference type="EMBL" id="CP065668">
    <property type="protein sequence ID" value="QPS06768.1"/>
    <property type="molecule type" value="Genomic_DNA"/>
</dbReference>
<proteinExistence type="predicted"/>